<gene>
    <name evidence="2" type="ORF">F8S09_03470</name>
</gene>
<reference evidence="2 3" key="1">
    <citation type="submission" date="2019-10" db="EMBL/GenBank/DDBJ databases">
        <title>Deinococcus sp. isolated from soil.</title>
        <authorList>
            <person name="Li Y."/>
            <person name="Wang J."/>
        </authorList>
    </citation>
    <scope>NUCLEOTIDE SEQUENCE [LARGE SCALE GENOMIC DNA]</scope>
    <source>
        <strain evidence="2 3">SDU3-2</strain>
    </source>
</reference>
<name>A0A7X1TQY8_9DEIO</name>
<accession>A0A7X1TQY8</accession>
<comment type="caution">
    <text evidence="2">The sequence shown here is derived from an EMBL/GenBank/DDBJ whole genome shotgun (WGS) entry which is preliminary data.</text>
</comment>
<evidence type="ECO:0000313" key="2">
    <source>
        <dbReference type="EMBL" id="MPY65757.1"/>
    </source>
</evidence>
<proteinExistence type="predicted"/>
<evidence type="ECO:0000313" key="3">
    <source>
        <dbReference type="Proteomes" id="UP000484842"/>
    </source>
</evidence>
<feature type="region of interest" description="Disordered" evidence="1">
    <location>
        <begin position="1"/>
        <end position="98"/>
    </location>
</feature>
<sequence>MPPATPPMPWRGVGAHHGDSREGNAPRPKGSPHAPPPRTLRRPRPGPPRPGPARPRRPGGPRRPACPPRLPRPARPPEPPPPAAARMTRLPHAERPLH</sequence>
<dbReference type="AlphaFoldDB" id="A0A7X1TQY8"/>
<organism evidence="2 3">
    <name type="scientific">Deinococcus terrestris</name>
    <dbReference type="NCBI Taxonomy" id="2651870"/>
    <lineage>
        <taxon>Bacteria</taxon>
        <taxon>Thermotogati</taxon>
        <taxon>Deinococcota</taxon>
        <taxon>Deinococci</taxon>
        <taxon>Deinococcales</taxon>
        <taxon>Deinococcaceae</taxon>
        <taxon>Deinococcus</taxon>
    </lineage>
</organism>
<keyword evidence="3" id="KW-1185">Reference proteome</keyword>
<protein>
    <submittedName>
        <fullName evidence="2">Uncharacterized protein</fullName>
    </submittedName>
</protein>
<feature type="compositionally biased region" description="Pro residues" evidence="1">
    <location>
        <begin position="64"/>
        <end position="83"/>
    </location>
</feature>
<dbReference type="EMBL" id="WBSL01000001">
    <property type="protein sequence ID" value="MPY65757.1"/>
    <property type="molecule type" value="Genomic_DNA"/>
</dbReference>
<dbReference type="Proteomes" id="UP000484842">
    <property type="component" value="Unassembled WGS sequence"/>
</dbReference>
<evidence type="ECO:0000256" key="1">
    <source>
        <dbReference type="SAM" id="MobiDB-lite"/>
    </source>
</evidence>